<keyword evidence="3 4" id="KW-0175">Coiled coil</keyword>
<comment type="caution">
    <text evidence="6">The sequence shown here is derived from an EMBL/GenBank/DDBJ whole genome shotgun (WGS) entry which is preliminary data.</text>
</comment>
<feature type="coiled-coil region" evidence="4">
    <location>
        <begin position="268"/>
        <end position="371"/>
    </location>
</feature>
<reference evidence="6" key="1">
    <citation type="journal article" date="2023" name="Science">
        <title>Genome structures resolve the early diversification of teleost fishes.</title>
        <authorList>
            <person name="Parey E."/>
            <person name="Louis A."/>
            <person name="Montfort J."/>
            <person name="Bouchez O."/>
            <person name="Roques C."/>
            <person name="Iampietro C."/>
            <person name="Lluch J."/>
            <person name="Castinel A."/>
            <person name="Donnadieu C."/>
            <person name="Desvignes T."/>
            <person name="Floi Bucao C."/>
            <person name="Jouanno E."/>
            <person name="Wen M."/>
            <person name="Mejri S."/>
            <person name="Dirks R."/>
            <person name="Jansen H."/>
            <person name="Henkel C."/>
            <person name="Chen W.J."/>
            <person name="Zahm M."/>
            <person name="Cabau C."/>
            <person name="Klopp C."/>
            <person name="Thompson A.W."/>
            <person name="Robinson-Rechavi M."/>
            <person name="Braasch I."/>
            <person name="Lecointre G."/>
            <person name="Bobe J."/>
            <person name="Postlethwait J.H."/>
            <person name="Berthelot C."/>
            <person name="Roest Crollius H."/>
            <person name="Guiguen Y."/>
        </authorList>
    </citation>
    <scope>NUCLEOTIDE SEQUENCE</scope>
    <source>
        <strain evidence="6">NC1722</strain>
    </source>
</reference>
<accession>A0AAD7SQC1</accession>
<gene>
    <name evidence="6" type="ORF">AAFF_G00305540</name>
</gene>
<feature type="compositionally biased region" description="Basic and acidic residues" evidence="5">
    <location>
        <begin position="747"/>
        <end position="764"/>
    </location>
</feature>
<evidence type="ECO:0000256" key="4">
    <source>
        <dbReference type="SAM" id="Coils"/>
    </source>
</evidence>
<comment type="subcellular location">
    <subcellularLocation>
        <location evidence="1">Cytoplasm</location>
    </subcellularLocation>
</comment>
<feature type="compositionally biased region" description="Polar residues" evidence="5">
    <location>
        <begin position="546"/>
        <end position="558"/>
    </location>
</feature>
<name>A0AAD7SQC1_9TELE</name>
<feature type="coiled-coil region" evidence="4">
    <location>
        <begin position="947"/>
        <end position="1171"/>
    </location>
</feature>
<evidence type="ECO:0000313" key="7">
    <source>
        <dbReference type="Proteomes" id="UP001221898"/>
    </source>
</evidence>
<sequence length="1332" mass="150850">MFHRNKEDLVKDVVNLRNQLRLTEVNLQSLGEQLSGSNSENSDHSPQRFQPGGLTLEDLQRPDVAQPPPISPILPETCHTMSSGNVHHIDYRPPSVTVIECENAHLRKAIDGVREENSCLVLENQKLITELEEVQIELAGSQTKIQVLGSTVGSKSSSLYVMKEQIQGLEAEVEAHAIALRASEQKLEEKQQSVVMSSRMVTKLKQELKAVQAELEHRTSQGKRAEQQRNEALRNAEKLTMAFKEYKGNVSEKMNEVLDNEMNLKQSLIECDRQREEVESRCSKLERERADMSQLIWQLKEDSGKVSRLERELAESKDAAQEAELRRRENGELRSFASSQEQRLAHCLQEAEQSRAELASLEAILNTLHLREGGGALCVKPCVLPQVSFAGHSDFRNVKPGERYAQLLPVLQALEQERSRQAGLVSGLQTQLSQAQEEASTLQSSMAQRASHFQHIHNELLEKASQASGLERELRKKSARLVALEKQLQEKAAAYSAAAVKNCELEQILLDKSSSLQSVEALLSRKQKDFQQALDKSKKAHAGQCKQLQDQNEQLQRSVDQKKAQVTKEKELKGLQSEESVRSLKAQAAESAAKAKSLEAALMSCKDDLGVYLLKMEETKTLFEKQLELKSNQAKSLEAALMSCKDDLGVYLLKMEETKTLFEKQLELKSNQVESLEAELRNSALASKTSGKHMVQLQYSLQQQEAMLQESNARIFELEESQALLERQVSQLEQELEVERTGGAQELRMREQREQEASQEAQMKERQVVKLTSSLTQLTAEMSQCRGELTEMELELLRLRRDSSTKASQLNQVEQTLQETQGMLEKKSELVMDLEEKLHRSEMDRRNSLQRAQLLEGQLQTVRGELAGTLDHLQELRDVLQRTQLTAEEREAAMEKLAEELRESKSELEERNHEVLDMDTALKERQEELQKRALQLNQLDVAIREHKLEMERKILHLQRALERSEQEVQERHKQVEFLSERLEMARTQLNEKENLEMDALDQGQQLRLCREQLQRTAQEQQELRSHCEGLARELDSSVQLVHEREAQARQAAQERAATEAQAVQKEAGLQATVASLHKELERVKEEHHVEVSSLQQSRAQLLKVSEHSRSSQEQRAGQLAEQVQRLRAQLEEAQDSVARLQGELYKCKQQLQSASDALHIKEAEVSRLQTKISGRDRAPELQNASLQRESVLKALVPHPGHKEAPLAADFPDWADDDDDSLDLPQSVKDCLQVALRPADRSWQGLSRLEATSSELSFNPLTYAANEDTVLESPSHSYQEDTFANMLRFLSSQTAGAEDTAPSWMSSTSAGLESFRQRQKDPVGDDNNSPADT</sequence>
<feature type="compositionally biased region" description="Basic and acidic residues" evidence="5">
    <location>
        <begin position="559"/>
        <end position="572"/>
    </location>
</feature>
<feature type="coiled-coil region" evidence="4">
    <location>
        <begin position="124"/>
        <end position="242"/>
    </location>
</feature>
<dbReference type="PANTHER" id="PTHR18875">
    <property type="entry name" value="SARCOMA ANTIGEN NY-SAR-24/CYTOSKELETAL PROTEIN SOJO"/>
    <property type="match status" value="1"/>
</dbReference>
<evidence type="ECO:0000256" key="3">
    <source>
        <dbReference type="ARBA" id="ARBA00023054"/>
    </source>
</evidence>
<feature type="region of interest" description="Disordered" evidence="5">
    <location>
        <begin position="541"/>
        <end position="572"/>
    </location>
</feature>
<protein>
    <recommendedName>
        <fullName evidence="8">Coiled-coil domain containing 18</fullName>
    </recommendedName>
</protein>
<evidence type="ECO:0000256" key="5">
    <source>
        <dbReference type="SAM" id="MobiDB-lite"/>
    </source>
</evidence>
<evidence type="ECO:0008006" key="8">
    <source>
        <dbReference type="Google" id="ProtNLM"/>
    </source>
</evidence>
<feature type="region of interest" description="Disordered" evidence="5">
    <location>
        <begin position="1293"/>
        <end position="1332"/>
    </location>
</feature>
<keyword evidence="2" id="KW-0963">Cytoplasm</keyword>
<dbReference type="GO" id="GO:0005737">
    <property type="term" value="C:cytoplasm"/>
    <property type="evidence" value="ECO:0007669"/>
    <property type="project" value="UniProtKB-SubCell"/>
</dbReference>
<dbReference type="PANTHER" id="PTHR18875:SF8">
    <property type="entry name" value="COILED-COIL DOMAIN-CONTAINING PROTEIN 18"/>
    <property type="match status" value="1"/>
</dbReference>
<proteinExistence type="predicted"/>
<dbReference type="Proteomes" id="UP001221898">
    <property type="component" value="Unassembled WGS sequence"/>
</dbReference>
<feature type="coiled-coil region" evidence="4">
    <location>
        <begin position="873"/>
        <end position="918"/>
    </location>
</feature>
<dbReference type="EMBL" id="JAINUG010000044">
    <property type="protein sequence ID" value="KAJ8406323.1"/>
    <property type="molecule type" value="Genomic_DNA"/>
</dbReference>
<organism evidence="6 7">
    <name type="scientific">Aldrovandia affinis</name>
    <dbReference type="NCBI Taxonomy" id="143900"/>
    <lineage>
        <taxon>Eukaryota</taxon>
        <taxon>Metazoa</taxon>
        <taxon>Chordata</taxon>
        <taxon>Craniata</taxon>
        <taxon>Vertebrata</taxon>
        <taxon>Euteleostomi</taxon>
        <taxon>Actinopterygii</taxon>
        <taxon>Neopterygii</taxon>
        <taxon>Teleostei</taxon>
        <taxon>Notacanthiformes</taxon>
        <taxon>Halosauridae</taxon>
        <taxon>Aldrovandia</taxon>
    </lineage>
</organism>
<evidence type="ECO:0000256" key="1">
    <source>
        <dbReference type="ARBA" id="ARBA00004496"/>
    </source>
</evidence>
<keyword evidence="7" id="KW-1185">Reference proteome</keyword>
<evidence type="ECO:0000313" key="6">
    <source>
        <dbReference type="EMBL" id="KAJ8406323.1"/>
    </source>
</evidence>
<evidence type="ECO:0000256" key="2">
    <source>
        <dbReference type="ARBA" id="ARBA00022490"/>
    </source>
</evidence>
<feature type="region of interest" description="Disordered" evidence="5">
    <location>
        <begin position="740"/>
        <end position="764"/>
    </location>
</feature>
<feature type="region of interest" description="Disordered" evidence="5">
    <location>
        <begin position="32"/>
        <end position="54"/>
    </location>
</feature>